<evidence type="ECO:0000256" key="4">
    <source>
        <dbReference type="ARBA" id="ARBA00023054"/>
    </source>
</evidence>
<dbReference type="SMART" id="SM01156">
    <property type="entry name" value="DUF1716"/>
    <property type="match status" value="1"/>
</dbReference>
<evidence type="ECO:0000256" key="2">
    <source>
        <dbReference type="ARBA" id="ARBA00022553"/>
    </source>
</evidence>
<evidence type="ECO:0000256" key="3">
    <source>
        <dbReference type="ARBA" id="ARBA00022737"/>
    </source>
</evidence>
<protein>
    <recommendedName>
        <fullName evidence="6">Beta-catenin-like protein 1 N-terminal domain-containing protein</fullName>
    </recommendedName>
</protein>
<accession>A0A9W6ZEC6</accession>
<dbReference type="InterPro" id="IPR011989">
    <property type="entry name" value="ARM-like"/>
</dbReference>
<dbReference type="AlphaFoldDB" id="A0A9W6ZEC6"/>
<evidence type="ECO:0000313" key="7">
    <source>
        <dbReference type="EMBL" id="GMH50636.1"/>
    </source>
</evidence>
<keyword evidence="8" id="KW-1185">Reference proteome</keyword>
<name>A0A9W6ZEC6_9STRA</name>
<comment type="caution">
    <text evidence="7">The sequence shown here is derived from an EMBL/GenBank/DDBJ whole genome shotgun (WGS) entry which is preliminary data.</text>
</comment>
<dbReference type="EMBL" id="BRXW01000397">
    <property type="protein sequence ID" value="GMH50636.1"/>
    <property type="molecule type" value="Genomic_DNA"/>
</dbReference>
<evidence type="ECO:0000256" key="1">
    <source>
        <dbReference type="ARBA" id="ARBA00004123"/>
    </source>
</evidence>
<feature type="domain" description="Beta-catenin-like protein 1 N-terminal" evidence="6">
    <location>
        <begin position="43"/>
        <end position="140"/>
    </location>
</feature>
<dbReference type="InterPro" id="IPR039678">
    <property type="entry name" value="CTNNBL1"/>
</dbReference>
<evidence type="ECO:0000256" key="5">
    <source>
        <dbReference type="ARBA" id="ARBA00023242"/>
    </source>
</evidence>
<keyword evidence="5" id="KW-0539">Nucleus</keyword>
<keyword evidence="4" id="KW-0175">Coiled coil</keyword>
<dbReference type="OrthoDB" id="1898821at2759"/>
<proteinExistence type="predicted"/>
<organism evidence="7 8">
    <name type="scientific">Triparma laevis f. longispina</name>
    <dbReference type="NCBI Taxonomy" id="1714387"/>
    <lineage>
        <taxon>Eukaryota</taxon>
        <taxon>Sar</taxon>
        <taxon>Stramenopiles</taxon>
        <taxon>Ochrophyta</taxon>
        <taxon>Bolidophyceae</taxon>
        <taxon>Parmales</taxon>
        <taxon>Triparmaceae</taxon>
        <taxon>Triparma</taxon>
    </lineage>
</organism>
<dbReference type="Proteomes" id="UP001165122">
    <property type="component" value="Unassembled WGS sequence"/>
</dbReference>
<dbReference type="Gene3D" id="1.25.10.10">
    <property type="entry name" value="Leucine-rich Repeat Variant"/>
    <property type="match status" value="2"/>
</dbReference>
<dbReference type="InterPro" id="IPR016024">
    <property type="entry name" value="ARM-type_fold"/>
</dbReference>
<dbReference type="PANTHER" id="PTHR14978">
    <property type="entry name" value="BETA-CATENIN-LIKE PROTEIN 1 NUCLEAR ASSOCIATED PROTEIN"/>
    <property type="match status" value="1"/>
</dbReference>
<gene>
    <name evidence="7" type="ORF">TrLO_g9548</name>
</gene>
<dbReference type="Pfam" id="PF08216">
    <property type="entry name" value="CTNNBL"/>
    <property type="match status" value="2"/>
</dbReference>
<keyword evidence="2" id="KW-0597">Phosphoprotein</keyword>
<keyword evidence="3" id="KW-0677">Repeat</keyword>
<evidence type="ECO:0000313" key="8">
    <source>
        <dbReference type="Proteomes" id="UP001165122"/>
    </source>
</evidence>
<evidence type="ECO:0000259" key="6">
    <source>
        <dbReference type="SMART" id="SM01156"/>
    </source>
</evidence>
<dbReference type="PANTHER" id="PTHR14978:SF0">
    <property type="entry name" value="BETA-CATENIN-LIKE PROTEIN 1"/>
    <property type="match status" value="1"/>
</dbReference>
<dbReference type="GO" id="GO:0005681">
    <property type="term" value="C:spliceosomal complex"/>
    <property type="evidence" value="ECO:0007669"/>
    <property type="project" value="TreeGrafter"/>
</dbReference>
<sequence>MFVPSKGFIGTKPGYVFSTVKGKTGYYPDPLISSSSLSSDPPSSKRRKANDTTTIPVSTLKTFKSSILTLEKLTNSNLTSRSNSTDPSSYIESETDLYLHLQSLLPLFSSIDPDFFTLNILETLVGLSTHDNSDIVEPCLELIKTCIEFDSVIEKLEELGFSEVCVTNLSRLKNPETTLNLLEDIPYKIKDKKLYNWCVKSKKGGEVLSVWVMEMGEEIGEILGEDDGMLVWYHGSIENGEDVGEAILASTVNSWKSKMVEFEGIELMLRWIGEGRGSAVMILNNLIYDEASARRVVKSSGLKPLFKILLQKLKTSRSSDSTTRSKSWKRTEERTIVNIIWSLSKYLKEGEECERFYAKFVEGEGRYIERLIEILTLWDERGRTKAKSYLISEEAEADEDDGLDIESEAKSRSIDGGLDTFYYGCEVLARVMKRSKRCWGWAKEGLSVRGGGVSWIKDGCREMGSEEGEDI</sequence>
<reference evidence="8" key="1">
    <citation type="journal article" date="2023" name="Commun. Biol.">
        <title>Genome analysis of Parmales, the sister group of diatoms, reveals the evolutionary specialization of diatoms from phago-mixotrophs to photoautotrophs.</title>
        <authorList>
            <person name="Ban H."/>
            <person name="Sato S."/>
            <person name="Yoshikawa S."/>
            <person name="Yamada K."/>
            <person name="Nakamura Y."/>
            <person name="Ichinomiya M."/>
            <person name="Sato N."/>
            <person name="Blanc-Mathieu R."/>
            <person name="Endo H."/>
            <person name="Kuwata A."/>
            <person name="Ogata H."/>
        </authorList>
    </citation>
    <scope>NUCLEOTIDE SEQUENCE [LARGE SCALE GENOMIC DNA]</scope>
    <source>
        <strain evidence="8">NIES 3700</strain>
    </source>
</reference>
<dbReference type="InterPro" id="IPR013180">
    <property type="entry name" value="CTNNBL1_N"/>
</dbReference>
<dbReference type="SUPFAM" id="SSF48371">
    <property type="entry name" value="ARM repeat"/>
    <property type="match status" value="1"/>
</dbReference>
<comment type="subcellular location">
    <subcellularLocation>
        <location evidence="1">Nucleus</location>
    </subcellularLocation>
</comment>